<dbReference type="EMBL" id="JAYWIO010000003">
    <property type="protein sequence ID" value="KAK7272784.1"/>
    <property type="molecule type" value="Genomic_DNA"/>
</dbReference>
<sequence>MAAAALPMTGALRLSLRASATAACSLRARATNQPRSSLLASPASAAGSDRAAAAAGPCVPDNATCCICSLSSFNLDMETIRSKIAALFHFLPLFEGLLSQVETGRGCTLDLNKKLDSNKNNTGVKSERKNADNISNLNLKPNSTDYRTKAESPRKSFKKRTHKLSSYCCYIRCPNFFTF</sequence>
<gene>
    <name evidence="2" type="ORF">RIF29_13823</name>
</gene>
<reference evidence="2 3" key="1">
    <citation type="submission" date="2024-01" db="EMBL/GenBank/DDBJ databases">
        <title>The genomes of 5 underutilized Papilionoideae crops provide insights into root nodulation and disease resistanc.</title>
        <authorList>
            <person name="Yuan L."/>
        </authorList>
    </citation>
    <scope>NUCLEOTIDE SEQUENCE [LARGE SCALE GENOMIC DNA]</scope>
    <source>
        <strain evidence="2">ZHUSHIDOU_FW_LH</strain>
        <tissue evidence="2">Leaf</tissue>
    </source>
</reference>
<comment type="caution">
    <text evidence="2">The sequence shown here is derived from an EMBL/GenBank/DDBJ whole genome shotgun (WGS) entry which is preliminary data.</text>
</comment>
<feature type="compositionally biased region" description="Polar residues" evidence="1">
    <location>
        <begin position="134"/>
        <end position="145"/>
    </location>
</feature>
<accession>A0AAN9IC69</accession>
<proteinExistence type="predicted"/>
<organism evidence="2 3">
    <name type="scientific">Crotalaria pallida</name>
    <name type="common">Smooth rattlebox</name>
    <name type="synonym">Crotalaria striata</name>
    <dbReference type="NCBI Taxonomy" id="3830"/>
    <lineage>
        <taxon>Eukaryota</taxon>
        <taxon>Viridiplantae</taxon>
        <taxon>Streptophyta</taxon>
        <taxon>Embryophyta</taxon>
        <taxon>Tracheophyta</taxon>
        <taxon>Spermatophyta</taxon>
        <taxon>Magnoliopsida</taxon>
        <taxon>eudicotyledons</taxon>
        <taxon>Gunneridae</taxon>
        <taxon>Pentapetalae</taxon>
        <taxon>rosids</taxon>
        <taxon>fabids</taxon>
        <taxon>Fabales</taxon>
        <taxon>Fabaceae</taxon>
        <taxon>Papilionoideae</taxon>
        <taxon>50 kb inversion clade</taxon>
        <taxon>genistoids sensu lato</taxon>
        <taxon>core genistoids</taxon>
        <taxon>Crotalarieae</taxon>
        <taxon>Crotalaria</taxon>
    </lineage>
</organism>
<protein>
    <submittedName>
        <fullName evidence="2">Uncharacterized protein</fullName>
    </submittedName>
</protein>
<evidence type="ECO:0000313" key="2">
    <source>
        <dbReference type="EMBL" id="KAK7272784.1"/>
    </source>
</evidence>
<dbReference type="Proteomes" id="UP001372338">
    <property type="component" value="Unassembled WGS sequence"/>
</dbReference>
<name>A0AAN9IC69_CROPI</name>
<evidence type="ECO:0000256" key="1">
    <source>
        <dbReference type="SAM" id="MobiDB-lite"/>
    </source>
</evidence>
<dbReference type="AlphaFoldDB" id="A0AAN9IC69"/>
<feature type="region of interest" description="Disordered" evidence="1">
    <location>
        <begin position="134"/>
        <end position="154"/>
    </location>
</feature>
<keyword evidence="3" id="KW-1185">Reference proteome</keyword>
<evidence type="ECO:0000313" key="3">
    <source>
        <dbReference type="Proteomes" id="UP001372338"/>
    </source>
</evidence>